<evidence type="ECO:0000313" key="1">
    <source>
        <dbReference type="EMBL" id="EGO57794.1"/>
    </source>
</evidence>
<protein>
    <submittedName>
        <fullName evidence="1">Uncharacterized protein</fullName>
    </submittedName>
</protein>
<reference evidence="2" key="1">
    <citation type="journal article" date="2011" name="Genetics">
        <title>Massive changes in genome architecture accompany the transition to self-fertility in the filamentous fungus Neurospora tetrasperma.</title>
        <authorList>
            <person name="Ellison C.E."/>
            <person name="Stajich J.E."/>
            <person name="Jacobson D.J."/>
            <person name="Natvig D.O."/>
            <person name="Lapidus A."/>
            <person name="Foster B."/>
            <person name="Aerts A."/>
            <person name="Riley R."/>
            <person name="Lindquist E.A."/>
            <person name="Grigoriev I.V."/>
            <person name="Taylor J.W."/>
        </authorList>
    </citation>
    <scope>NUCLEOTIDE SEQUENCE [LARGE SCALE GENOMIC DNA]</scope>
    <source>
        <strain evidence="2">FGSC 2508 / P0657</strain>
    </source>
</reference>
<dbReference type="Proteomes" id="UP000008065">
    <property type="component" value="Unassembled WGS sequence"/>
</dbReference>
<organism evidence="1 2">
    <name type="scientific">Neurospora tetrasperma (strain FGSC 2508 / ATCC MYA-4615 / P0657)</name>
    <dbReference type="NCBI Taxonomy" id="510951"/>
    <lineage>
        <taxon>Eukaryota</taxon>
        <taxon>Fungi</taxon>
        <taxon>Dikarya</taxon>
        <taxon>Ascomycota</taxon>
        <taxon>Pezizomycotina</taxon>
        <taxon>Sordariomycetes</taxon>
        <taxon>Sordariomycetidae</taxon>
        <taxon>Sordariales</taxon>
        <taxon>Sordariaceae</taxon>
        <taxon>Neurospora</taxon>
    </lineage>
</organism>
<keyword evidence="2" id="KW-1185">Reference proteome</keyword>
<dbReference type="VEuPathDB" id="FungiDB:NEUTE1DRAFT_100685"/>
<evidence type="ECO:0000313" key="2">
    <source>
        <dbReference type="Proteomes" id="UP000008065"/>
    </source>
</evidence>
<sequence length="52" mass="5626">MSFVVDGRHGQGPNTGRLGITQPLLSALLEVEDMWYGIVTGPYCIAGVSQYK</sequence>
<proteinExistence type="predicted"/>
<dbReference type="HOGENOM" id="CLU_3087808_0_0_1"/>
<gene>
    <name evidence="1" type="ORF">NEUTE1DRAFT_100685</name>
</gene>
<name>F8MMC0_NEUT8</name>
<dbReference type="RefSeq" id="XP_009850885.1">
    <property type="nucleotide sequence ID" value="XM_009852583.1"/>
</dbReference>
<dbReference type="GeneID" id="20821685"/>
<accession>F8MMC0</accession>
<dbReference type="EMBL" id="GL891304">
    <property type="protein sequence ID" value="EGO57794.1"/>
    <property type="molecule type" value="Genomic_DNA"/>
</dbReference>
<dbReference type="AlphaFoldDB" id="F8MMC0"/>
<dbReference type="KEGG" id="nte:NEUTE1DRAFT100685"/>